<keyword evidence="2" id="KW-0472">Membrane</keyword>
<feature type="transmembrane region" description="Helical" evidence="2">
    <location>
        <begin position="867"/>
        <end position="887"/>
    </location>
</feature>
<feature type="domain" description="PGG" evidence="3">
    <location>
        <begin position="773"/>
        <end position="892"/>
    </location>
</feature>
<dbReference type="PANTHER" id="PTHR24177">
    <property type="entry name" value="CASKIN"/>
    <property type="match status" value="1"/>
</dbReference>
<dbReference type="PANTHER" id="PTHR24177:SF380">
    <property type="entry name" value="OS06G0294200 PROTEIN"/>
    <property type="match status" value="1"/>
</dbReference>
<evidence type="ECO:0000313" key="4">
    <source>
        <dbReference type="EMBL" id="CAD6254762.1"/>
    </source>
</evidence>
<feature type="transmembrane region" description="Helical" evidence="2">
    <location>
        <begin position="263"/>
        <end position="287"/>
    </location>
</feature>
<dbReference type="AlphaFoldDB" id="A0A811QG41"/>
<feature type="transmembrane region" description="Helical" evidence="2">
    <location>
        <begin position="460"/>
        <end position="477"/>
    </location>
</feature>
<feature type="transmembrane region" description="Helical" evidence="2">
    <location>
        <begin position="338"/>
        <end position="355"/>
    </location>
</feature>
<keyword evidence="2" id="KW-0812">Transmembrane</keyword>
<feature type="transmembrane region" description="Helical" evidence="2">
    <location>
        <begin position="661"/>
        <end position="681"/>
    </location>
</feature>
<dbReference type="OrthoDB" id="650860at2759"/>
<feature type="transmembrane region" description="Helical" evidence="2">
    <location>
        <begin position="899"/>
        <end position="921"/>
    </location>
</feature>
<feature type="region of interest" description="Disordered" evidence="1">
    <location>
        <begin position="928"/>
        <end position="948"/>
    </location>
</feature>
<feature type="domain" description="PGG" evidence="3">
    <location>
        <begin position="33"/>
        <end position="158"/>
    </location>
</feature>
<feature type="transmembrane region" description="Helical" evidence="2">
    <location>
        <begin position="536"/>
        <end position="555"/>
    </location>
</feature>
<evidence type="ECO:0000313" key="5">
    <source>
        <dbReference type="Proteomes" id="UP000604825"/>
    </source>
</evidence>
<dbReference type="EMBL" id="CAJGYO010000009">
    <property type="protein sequence ID" value="CAD6254762.1"/>
    <property type="molecule type" value="Genomic_DNA"/>
</dbReference>
<protein>
    <recommendedName>
        <fullName evidence="3">PGG domain-containing protein</fullName>
    </recommendedName>
</protein>
<feature type="transmembrane region" description="Helical" evidence="2">
    <location>
        <begin position="722"/>
        <end position="744"/>
    </location>
</feature>
<gene>
    <name evidence="4" type="ORF">NCGR_LOCUS38362</name>
</gene>
<dbReference type="GO" id="GO:0016020">
    <property type="term" value="C:membrane"/>
    <property type="evidence" value="ECO:0007669"/>
    <property type="project" value="TreeGrafter"/>
</dbReference>
<feature type="region of interest" description="Disordered" evidence="1">
    <location>
        <begin position="197"/>
        <end position="228"/>
    </location>
</feature>
<keyword evidence="2" id="KW-1133">Transmembrane helix</keyword>
<dbReference type="Pfam" id="PF13962">
    <property type="entry name" value="PGG"/>
    <property type="match status" value="5"/>
</dbReference>
<feature type="transmembrane region" description="Helical" evidence="2">
    <location>
        <begin position="85"/>
        <end position="110"/>
    </location>
</feature>
<accession>A0A811QG41</accession>
<dbReference type="Proteomes" id="UP000604825">
    <property type="component" value="Unassembled WGS sequence"/>
</dbReference>
<evidence type="ECO:0000256" key="2">
    <source>
        <dbReference type="SAM" id="Phobius"/>
    </source>
</evidence>
<sequence length="948" mass="103585">MPQAKLATTDHTTPNNSQNAPPTNQNKQEVTLELQKYILLLASLVATVTYAAGFSPPGGVWQDTAAGHLAGDPIIRDTHHKRYVAFFYCNATAFAASLVVIVTTLTLAYLDDYKDKYSGSKIVVQYMKRQWIAVRTLQTAMVLDLLSLMGAYAAGTCRDTFTTVYSSVLVGVVFVYLVGQVAVASCSCFTDTGSGGVPKGQVEGNPNSGSGSGGGVPEPEAVEKEEERQKAKKSFRKVKVLMALASVANKVEHDKAKERFRKVLMLLATFAVSITYLAGLSTPGGFWDSTGFGHRPGDSILKDHHNTRLAVFFGFNTTAFVASLLIIVVLLDTKLRQINAYGFIVVALVSLIGAYNAGSCRQTDTTIYVFSLIPAVLVYISFLYFVADHIYAKWEEMKKNSGSIQSLPRFGTARSSFANHWHSEHSILIALQLNFFNFSPNQGQEGKTEKEKAADKARSLVLLLATLAATITYQAGLDPPGGVWQDNSGGHTAGDPILLTTNARRYKAFFYCNSVSLVASLVAIVLVQSKFLLKHHVLEAVMILDLFGLIGAYAAGSSRDVNTSIHAMALAGAVLVYVVIHVIFITLDDATRTRSESDKKKDNELVEKTRKRLLLFAILAATITYQAGLTPPGGFLLQDDQSGHHAGDPVLLYNFPRRYKAFFYCNSVSFMLSIALILLLVNPNLYRPAIRTHALSVCTGVGLFGLMGAYAAGSTQHVKTSIYIFVLVAVVIFFIVLLFLVFWFTGCSKTPQGAPIETNTQDEEDNDDTEKKKSIHANRKYLMLLGILVASVTYQAGLEPPGGAWQNSSGGHEAGDPVMHDNRRPRYLAFFYSNSTSFMASVSVMVILLLLVPPKQLVRNDHWHKRWLVVMNTTIVLDLLGLLGAYAAGSSRRWKTSVYVLLLVIAVLVYMAFHLLLSCIIRRRSRQSAQPSPGDSSVKPEANATSPV</sequence>
<feature type="transmembrane region" description="Helical" evidence="2">
    <location>
        <begin position="307"/>
        <end position="331"/>
    </location>
</feature>
<proteinExistence type="predicted"/>
<evidence type="ECO:0000256" key="1">
    <source>
        <dbReference type="SAM" id="MobiDB-lite"/>
    </source>
</evidence>
<feature type="domain" description="PGG" evidence="3">
    <location>
        <begin position="452"/>
        <end position="559"/>
    </location>
</feature>
<feature type="transmembrane region" description="Helical" evidence="2">
    <location>
        <begin position="567"/>
        <end position="591"/>
    </location>
</feature>
<feature type="transmembrane region" description="Helical" evidence="2">
    <location>
        <begin position="508"/>
        <end position="527"/>
    </location>
</feature>
<feature type="region of interest" description="Disordered" evidence="1">
    <location>
        <begin position="1"/>
        <end position="26"/>
    </location>
</feature>
<comment type="caution">
    <text evidence="4">The sequence shown here is derived from an EMBL/GenBank/DDBJ whole genome shotgun (WGS) entry which is preliminary data.</text>
</comment>
<keyword evidence="5" id="KW-1185">Reference proteome</keyword>
<feature type="transmembrane region" description="Helical" evidence="2">
    <location>
        <begin position="164"/>
        <end position="189"/>
    </location>
</feature>
<feature type="transmembrane region" description="Helical" evidence="2">
    <location>
        <begin position="612"/>
        <end position="629"/>
    </location>
</feature>
<feature type="transmembrane region" description="Helical" evidence="2">
    <location>
        <begin position="693"/>
        <end position="710"/>
    </location>
</feature>
<dbReference type="InterPro" id="IPR026961">
    <property type="entry name" value="PGG_dom"/>
</dbReference>
<reference evidence="4" key="1">
    <citation type="submission" date="2020-10" db="EMBL/GenBank/DDBJ databases">
        <authorList>
            <person name="Han B."/>
            <person name="Lu T."/>
            <person name="Zhao Q."/>
            <person name="Huang X."/>
            <person name="Zhao Y."/>
        </authorList>
    </citation>
    <scope>NUCLEOTIDE SEQUENCE</scope>
</reference>
<name>A0A811QG41_9POAL</name>
<organism evidence="4 5">
    <name type="scientific">Miscanthus lutarioriparius</name>
    <dbReference type="NCBI Taxonomy" id="422564"/>
    <lineage>
        <taxon>Eukaryota</taxon>
        <taxon>Viridiplantae</taxon>
        <taxon>Streptophyta</taxon>
        <taxon>Embryophyta</taxon>
        <taxon>Tracheophyta</taxon>
        <taxon>Spermatophyta</taxon>
        <taxon>Magnoliopsida</taxon>
        <taxon>Liliopsida</taxon>
        <taxon>Poales</taxon>
        <taxon>Poaceae</taxon>
        <taxon>PACMAD clade</taxon>
        <taxon>Panicoideae</taxon>
        <taxon>Andropogonodae</taxon>
        <taxon>Andropogoneae</taxon>
        <taxon>Saccharinae</taxon>
        <taxon>Miscanthus</taxon>
    </lineage>
</organism>
<feature type="compositionally biased region" description="Polar residues" evidence="1">
    <location>
        <begin position="9"/>
        <end position="26"/>
    </location>
</feature>
<feature type="domain" description="PGG" evidence="3">
    <location>
        <begin position="257"/>
        <end position="361"/>
    </location>
</feature>
<feature type="transmembrane region" description="Helical" evidence="2">
    <location>
        <begin position="829"/>
        <end position="852"/>
    </location>
</feature>
<feature type="transmembrane region" description="Helical" evidence="2">
    <location>
        <begin position="131"/>
        <end position="152"/>
    </location>
</feature>
<feature type="transmembrane region" description="Helical" evidence="2">
    <location>
        <begin position="367"/>
        <end position="387"/>
    </location>
</feature>
<feature type="transmembrane region" description="Helical" evidence="2">
    <location>
        <begin position="37"/>
        <end position="54"/>
    </location>
</feature>
<feature type="domain" description="PGG" evidence="3">
    <location>
        <begin position="606"/>
        <end position="715"/>
    </location>
</feature>
<feature type="transmembrane region" description="Helical" evidence="2">
    <location>
        <begin position="781"/>
        <end position="798"/>
    </location>
</feature>
<evidence type="ECO:0000259" key="3">
    <source>
        <dbReference type="Pfam" id="PF13962"/>
    </source>
</evidence>